<reference evidence="1" key="1">
    <citation type="journal article" date="2021" name="IMA Fungus">
        <title>Genomic characterization of three marine fungi, including Emericellopsis atlantica sp. nov. with signatures of a generalist lifestyle and marine biomass degradation.</title>
        <authorList>
            <person name="Hagestad O.C."/>
            <person name="Hou L."/>
            <person name="Andersen J.H."/>
            <person name="Hansen E.H."/>
            <person name="Altermark B."/>
            <person name="Li C."/>
            <person name="Kuhnert E."/>
            <person name="Cox R.J."/>
            <person name="Crous P.W."/>
            <person name="Spatafora J.W."/>
            <person name="Lail K."/>
            <person name="Amirebrahimi M."/>
            <person name="Lipzen A."/>
            <person name="Pangilinan J."/>
            <person name="Andreopoulos W."/>
            <person name="Hayes R.D."/>
            <person name="Ng V."/>
            <person name="Grigoriev I.V."/>
            <person name="Jackson S.A."/>
            <person name="Sutton T.D.S."/>
            <person name="Dobson A.D.W."/>
            <person name="Rama T."/>
        </authorList>
    </citation>
    <scope>NUCLEOTIDE SEQUENCE</scope>
    <source>
        <strain evidence="1">TRa3180A</strain>
    </source>
</reference>
<keyword evidence="2" id="KW-1185">Reference proteome</keyword>
<sequence length="139" mass="14251">MELAGCVAGTLAMGAGSGALVAIGPPGPEDEGKSELTVFHLQESGLEVVLVVVWADFAVGLLLLVLVGAYGGGVTGTAAGAPTVTHTRPPGNIRKGTTIPPYLVVVVIVLVSLEYCDRCCCHSRSIDHLHHHSLSGDDN</sequence>
<protein>
    <submittedName>
        <fullName evidence="1">Uncharacterized protein</fullName>
    </submittedName>
</protein>
<evidence type="ECO:0000313" key="1">
    <source>
        <dbReference type="EMBL" id="KAG9241292.1"/>
    </source>
</evidence>
<evidence type="ECO:0000313" key="2">
    <source>
        <dbReference type="Proteomes" id="UP000887226"/>
    </source>
</evidence>
<gene>
    <name evidence="1" type="ORF">BJ878DRAFT_521483</name>
</gene>
<comment type="caution">
    <text evidence="1">The sequence shown here is derived from an EMBL/GenBank/DDBJ whole genome shotgun (WGS) entry which is preliminary data.</text>
</comment>
<dbReference type="AlphaFoldDB" id="A0A9P7YXP0"/>
<dbReference type="Proteomes" id="UP000887226">
    <property type="component" value="Unassembled WGS sequence"/>
</dbReference>
<dbReference type="EMBL" id="MU254236">
    <property type="protein sequence ID" value="KAG9241292.1"/>
    <property type="molecule type" value="Genomic_DNA"/>
</dbReference>
<proteinExistence type="predicted"/>
<accession>A0A9P7YXP0</accession>
<name>A0A9P7YXP0_9HELO</name>
<organism evidence="1 2">
    <name type="scientific">Calycina marina</name>
    <dbReference type="NCBI Taxonomy" id="1763456"/>
    <lineage>
        <taxon>Eukaryota</taxon>
        <taxon>Fungi</taxon>
        <taxon>Dikarya</taxon>
        <taxon>Ascomycota</taxon>
        <taxon>Pezizomycotina</taxon>
        <taxon>Leotiomycetes</taxon>
        <taxon>Helotiales</taxon>
        <taxon>Pezizellaceae</taxon>
        <taxon>Calycina</taxon>
    </lineage>
</organism>